<comment type="caution">
    <text evidence="1">The sequence shown here is derived from an EMBL/GenBank/DDBJ whole genome shotgun (WGS) entry which is preliminary data.</text>
</comment>
<gene>
    <name evidence="1" type="ORF">HP467_06280</name>
</gene>
<sequence length="195" mass="22101">MPIDAAGLTQDDVASMSLHEEFDAYRQRYHHMQGLLADVQRSVNAGPWRWIGGDRVPGIGGDGLKPLPGADTLNSYDLRTDRNWSPPNATGDQQDLRPMLEYFDEQGWRHYEGHPGRDHDTWAKTDDGWQIEYIVRPDGNYSLTVFSELFWTNDDLALMEAVGGRSDGVYPDESLPGEYPPFPDWDDPIINPPKI</sequence>
<proteinExistence type="predicted"/>
<reference evidence="1 2" key="1">
    <citation type="submission" date="2020-05" db="EMBL/GenBank/DDBJ databases">
        <title>Genome Sequencing of Type Strains.</title>
        <authorList>
            <person name="Lemaire J.F."/>
            <person name="Inderbitzin P."/>
            <person name="Gregorio O.A."/>
            <person name="Collins S.B."/>
            <person name="Wespe N."/>
            <person name="Knight-Connoni V."/>
        </authorList>
    </citation>
    <scope>NUCLEOTIDE SEQUENCE [LARGE SCALE GENOMIC DNA]</scope>
    <source>
        <strain evidence="1 2">DSM 20512</strain>
    </source>
</reference>
<evidence type="ECO:0000313" key="2">
    <source>
        <dbReference type="Proteomes" id="UP000539146"/>
    </source>
</evidence>
<name>A0A850DSU5_9MICO</name>
<dbReference type="RefSeq" id="WP_175325582.1">
    <property type="nucleotide sequence ID" value="NZ_BAAAWP010000001.1"/>
</dbReference>
<dbReference type="AlphaFoldDB" id="A0A850DSU5"/>
<evidence type="ECO:0000313" key="1">
    <source>
        <dbReference type="EMBL" id="NUU27719.1"/>
    </source>
</evidence>
<protein>
    <submittedName>
        <fullName evidence="1">Uncharacterized protein</fullName>
    </submittedName>
</protein>
<dbReference type="Proteomes" id="UP000539146">
    <property type="component" value="Unassembled WGS sequence"/>
</dbReference>
<accession>A0A850DSU5</accession>
<dbReference type="EMBL" id="JABMCG010000093">
    <property type="protein sequence ID" value="NUU27719.1"/>
    <property type="molecule type" value="Genomic_DNA"/>
</dbReference>
<organism evidence="1 2">
    <name type="scientific">Curtobacterium citreum</name>
    <dbReference type="NCBI Taxonomy" id="2036"/>
    <lineage>
        <taxon>Bacteria</taxon>
        <taxon>Bacillati</taxon>
        <taxon>Actinomycetota</taxon>
        <taxon>Actinomycetes</taxon>
        <taxon>Micrococcales</taxon>
        <taxon>Microbacteriaceae</taxon>
        <taxon>Curtobacterium</taxon>
    </lineage>
</organism>